<feature type="compositionally biased region" description="Basic residues" evidence="2">
    <location>
        <begin position="307"/>
        <end position="323"/>
    </location>
</feature>
<feature type="compositionally biased region" description="Polar residues" evidence="2">
    <location>
        <begin position="281"/>
        <end position="293"/>
    </location>
</feature>
<protein>
    <submittedName>
        <fullName evidence="3">Uncharacterized protein</fullName>
    </submittedName>
</protein>
<sequence length="433" mass="47597">MVPETSKALGTSKSSGVRGTQPAAESDGCGSTRRPRLTTPTPTPRKAFKYYEVSPSITGRDPTPAKAQRSKPDPRGLIRSQVTNKPECVTSDSELWNNQDTGISLRDQNVKHEAIGRGKAELLNVQASPEREPLQTMRPASASRATSQASNADSLHGSAQRGGGACKPRVPSGMEKDSPHSVTDACTAITASQSKKRRRTDSSPAESNPAFGPLAPSKTPSSPAAPVSSKSLSSSDTRPNKRRKHQRSQRSSDSHGMLQSPSGWHSKSTSSPVQSGPAHDSNWSGSRSGQLWRSSPYNAPSSPPATKRNKSRQRRDRWRRRCYKTPTPFTTNSPVSSRLFVSPGPRSARANSHATHIRWTEDSEPYQASEKRDQFVRESTESTEDFLRWSSPKQLGHLRNNLMRLEQDGRQLEERWSRAKRRLDILDSKAGLC</sequence>
<feature type="compositionally biased region" description="Polar residues" evidence="2">
    <location>
        <begin position="257"/>
        <end position="274"/>
    </location>
</feature>
<feature type="compositionally biased region" description="Low complexity" evidence="2">
    <location>
        <begin position="213"/>
        <end position="235"/>
    </location>
</feature>
<keyword evidence="1" id="KW-0175">Coiled coil</keyword>
<feature type="compositionally biased region" description="Polar residues" evidence="2">
    <location>
        <begin position="327"/>
        <end position="336"/>
    </location>
</feature>
<organism evidence="3 4">
    <name type="scientific">Monosporascus cannonballus</name>
    <dbReference type="NCBI Taxonomy" id="155416"/>
    <lineage>
        <taxon>Eukaryota</taxon>
        <taxon>Fungi</taxon>
        <taxon>Dikarya</taxon>
        <taxon>Ascomycota</taxon>
        <taxon>Pezizomycotina</taxon>
        <taxon>Sordariomycetes</taxon>
        <taxon>Xylariomycetidae</taxon>
        <taxon>Xylariales</taxon>
        <taxon>Xylariales incertae sedis</taxon>
        <taxon>Monosporascus</taxon>
    </lineage>
</organism>
<feature type="region of interest" description="Disordered" evidence="2">
    <location>
        <begin position="121"/>
        <end position="354"/>
    </location>
</feature>
<feature type="compositionally biased region" description="Polar residues" evidence="2">
    <location>
        <begin position="143"/>
        <end position="153"/>
    </location>
</feature>
<keyword evidence="4" id="KW-1185">Reference proteome</keyword>
<dbReference type="Proteomes" id="UP000294003">
    <property type="component" value="Unassembled WGS sequence"/>
</dbReference>
<comment type="caution">
    <text evidence="3">The sequence shown here is derived from an EMBL/GenBank/DDBJ whole genome shotgun (WGS) entry which is preliminary data.</text>
</comment>
<evidence type="ECO:0000313" key="3">
    <source>
        <dbReference type="EMBL" id="RYO77427.1"/>
    </source>
</evidence>
<feature type="region of interest" description="Disordered" evidence="2">
    <location>
        <begin position="1"/>
        <end position="94"/>
    </location>
</feature>
<gene>
    <name evidence="3" type="ORF">DL762_009267</name>
</gene>
<evidence type="ECO:0000256" key="1">
    <source>
        <dbReference type="SAM" id="Coils"/>
    </source>
</evidence>
<reference evidence="3 4" key="1">
    <citation type="submission" date="2018-06" db="EMBL/GenBank/DDBJ databases">
        <title>Complete Genomes of Monosporascus.</title>
        <authorList>
            <person name="Robinson A.J."/>
            <person name="Natvig D.O."/>
        </authorList>
    </citation>
    <scope>NUCLEOTIDE SEQUENCE [LARGE SCALE GENOMIC DNA]</scope>
    <source>
        <strain evidence="3 4">CBS 609.92</strain>
    </source>
</reference>
<feature type="compositionally biased region" description="Polar residues" evidence="2">
    <location>
        <begin position="80"/>
        <end position="94"/>
    </location>
</feature>
<proteinExistence type="predicted"/>
<feature type="coiled-coil region" evidence="1">
    <location>
        <begin position="395"/>
        <end position="422"/>
    </location>
</feature>
<feature type="compositionally biased region" description="Polar residues" evidence="2">
    <location>
        <begin position="8"/>
        <end position="18"/>
    </location>
</feature>
<dbReference type="EMBL" id="QJNS01000462">
    <property type="protein sequence ID" value="RYO77427.1"/>
    <property type="molecule type" value="Genomic_DNA"/>
</dbReference>
<accession>A0ABY0GXY1</accession>
<name>A0ABY0GXY1_9PEZI</name>
<evidence type="ECO:0000313" key="4">
    <source>
        <dbReference type="Proteomes" id="UP000294003"/>
    </source>
</evidence>
<evidence type="ECO:0000256" key="2">
    <source>
        <dbReference type="SAM" id="MobiDB-lite"/>
    </source>
</evidence>